<proteinExistence type="inferred from homology"/>
<organism evidence="2 3">
    <name type="scientific">Modicella reniformis</name>
    <dbReference type="NCBI Taxonomy" id="1440133"/>
    <lineage>
        <taxon>Eukaryota</taxon>
        <taxon>Fungi</taxon>
        <taxon>Fungi incertae sedis</taxon>
        <taxon>Mucoromycota</taxon>
        <taxon>Mortierellomycotina</taxon>
        <taxon>Mortierellomycetes</taxon>
        <taxon>Mortierellales</taxon>
        <taxon>Mortierellaceae</taxon>
        <taxon>Modicella</taxon>
    </lineage>
</organism>
<keyword evidence="3" id="KW-1185">Reference proteome</keyword>
<dbReference type="PANTHER" id="PTHR20974:SF0">
    <property type="entry name" value="UPF0585 PROTEIN CG18661"/>
    <property type="match status" value="1"/>
</dbReference>
<evidence type="ECO:0000256" key="1">
    <source>
        <dbReference type="ARBA" id="ARBA00008308"/>
    </source>
</evidence>
<dbReference type="EMBL" id="JAAAHW010003320">
    <property type="protein sequence ID" value="KAF9985141.1"/>
    <property type="molecule type" value="Genomic_DNA"/>
</dbReference>
<dbReference type="AlphaFoldDB" id="A0A9P6MAR3"/>
<evidence type="ECO:0000313" key="3">
    <source>
        <dbReference type="Proteomes" id="UP000749646"/>
    </source>
</evidence>
<comment type="similarity">
    <text evidence="1">Belongs to the UPF0585 family.</text>
</comment>
<dbReference type="OrthoDB" id="10258744at2759"/>
<name>A0A9P6MAR3_9FUNG</name>
<accession>A0A9P6MAR3</accession>
<dbReference type="Proteomes" id="UP000749646">
    <property type="component" value="Unassembled WGS sequence"/>
</dbReference>
<dbReference type="Gene3D" id="3.40.50.150">
    <property type="entry name" value="Vaccinia Virus protein VP39"/>
    <property type="match status" value="1"/>
</dbReference>
<reference evidence="2" key="1">
    <citation type="journal article" date="2020" name="Fungal Divers.">
        <title>Resolving the Mortierellaceae phylogeny through synthesis of multi-gene phylogenetics and phylogenomics.</title>
        <authorList>
            <person name="Vandepol N."/>
            <person name="Liber J."/>
            <person name="Desiro A."/>
            <person name="Na H."/>
            <person name="Kennedy M."/>
            <person name="Barry K."/>
            <person name="Grigoriev I.V."/>
            <person name="Miller A.N."/>
            <person name="O'Donnell K."/>
            <person name="Stajich J.E."/>
            <person name="Bonito G."/>
        </authorList>
    </citation>
    <scope>NUCLEOTIDE SEQUENCE</scope>
    <source>
        <strain evidence="2">MES-2147</strain>
    </source>
</reference>
<dbReference type="Pfam" id="PF06080">
    <property type="entry name" value="DUF938"/>
    <property type="match status" value="1"/>
</dbReference>
<sequence length="232" mass="26169">MVSSSKSELKSGNKVFLAPTDRNKEIILEQLRPFLDSTNYVLEVGSGSGQHIYHFAKEYPQVVFQPTEYDTSLFSSIEAYTADLDAGHNVLRPIELDATKQEHWKNIIDVSRQERGEAETAHGAYDLVISTNIFHIASWEVGSGVVRGAGQILRPGGFYIAYGAFKRNGKFSTESNAQFDQTLRGRNPDWGVRDIEAIQMVAEEEARMTLVEIRDMPSNNYMLIFQKIDVEE</sequence>
<evidence type="ECO:0000313" key="2">
    <source>
        <dbReference type="EMBL" id="KAF9985141.1"/>
    </source>
</evidence>
<dbReference type="SUPFAM" id="SSF53335">
    <property type="entry name" value="S-adenosyl-L-methionine-dependent methyltransferases"/>
    <property type="match status" value="1"/>
</dbReference>
<dbReference type="InterPro" id="IPR029063">
    <property type="entry name" value="SAM-dependent_MTases_sf"/>
</dbReference>
<gene>
    <name evidence="2" type="ORF">BGZ65_011591</name>
</gene>
<protein>
    <submittedName>
        <fullName evidence="2">Uncharacterized protein</fullName>
    </submittedName>
</protein>
<dbReference type="InterPro" id="IPR010342">
    <property type="entry name" value="DUF938"/>
</dbReference>
<dbReference type="PANTHER" id="PTHR20974">
    <property type="entry name" value="UPF0585 PROTEIN CG18661"/>
    <property type="match status" value="1"/>
</dbReference>
<comment type="caution">
    <text evidence="2">The sequence shown here is derived from an EMBL/GenBank/DDBJ whole genome shotgun (WGS) entry which is preliminary data.</text>
</comment>